<dbReference type="Gene3D" id="3.40.50.1820">
    <property type="entry name" value="alpha/beta hydrolase"/>
    <property type="match status" value="1"/>
</dbReference>
<protein>
    <submittedName>
        <fullName evidence="2">3-oxoadipate enol-lactonase 2</fullName>
        <ecNumber evidence="2">3.1.1.24</ecNumber>
    </submittedName>
</protein>
<organism evidence="2 3">
    <name type="scientific">Cupriavidus yeoncheonensis</name>
    <dbReference type="NCBI Taxonomy" id="1462994"/>
    <lineage>
        <taxon>Bacteria</taxon>
        <taxon>Pseudomonadati</taxon>
        <taxon>Pseudomonadota</taxon>
        <taxon>Betaproteobacteria</taxon>
        <taxon>Burkholderiales</taxon>
        <taxon>Burkholderiaceae</taxon>
        <taxon>Cupriavidus</taxon>
    </lineage>
</organism>
<dbReference type="GO" id="GO:0004806">
    <property type="term" value="F:triacylglycerol lipase activity"/>
    <property type="evidence" value="ECO:0007669"/>
    <property type="project" value="TreeGrafter"/>
</dbReference>
<dbReference type="PANTHER" id="PTHR43433:SF5">
    <property type="entry name" value="AB HYDROLASE-1 DOMAIN-CONTAINING PROTEIN"/>
    <property type="match status" value="1"/>
</dbReference>
<dbReference type="GO" id="GO:0047570">
    <property type="term" value="F:3-oxoadipate enol-lactonase activity"/>
    <property type="evidence" value="ECO:0007669"/>
    <property type="project" value="UniProtKB-EC"/>
</dbReference>
<evidence type="ECO:0000313" key="3">
    <source>
        <dbReference type="Proteomes" id="UP000672934"/>
    </source>
</evidence>
<evidence type="ECO:0000259" key="1">
    <source>
        <dbReference type="Pfam" id="PF00561"/>
    </source>
</evidence>
<feature type="domain" description="AB hydrolase-1" evidence="1">
    <location>
        <begin position="23"/>
        <end position="252"/>
    </location>
</feature>
<proteinExistence type="predicted"/>
<dbReference type="Pfam" id="PF00561">
    <property type="entry name" value="Abhydrolase_1"/>
    <property type="match status" value="1"/>
</dbReference>
<dbReference type="PANTHER" id="PTHR43433">
    <property type="entry name" value="HYDROLASE, ALPHA/BETA FOLD FAMILY PROTEIN"/>
    <property type="match status" value="1"/>
</dbReference>
<dbReference type="SUPFAM" id="SSF53474">
    <property type="entry name" value="alpha/beta-Hydrolases"/>
    <property type="match status" value="1"/>
</dbReference>
<comment type="caution">
    <text evidence="2">The sequence shown here is derived from an EMBL/GenBank/DDBJ whole genome shotgun (WGS) entry which is preliminary data.</text>
</comment>
<dbReference type="Proteomes" id="UP000672934">
    <property type="component" value="Unassembled WGS sequence"/>
</dbReference>
<dbReference type="InterPro" id="IPR050471">
    <property type="entry name" value="AB_hydrolase"/>
</dbReference>
<keyword evidence="2" id="KW-0378">Hydrolase</keyword>
<dbReference type="GO" id="GO:0046503">
    <property type="term" value="P:glycerolipid catabolic process"/>
    <property type="evidence" value="ECO:0007669"/>
    <property type="project" value="TreeGrafter"/>
</dbReference>
<keyword evidence="3" id="KW-1185">Reference proteome</keyword>
<dbReference type="InterPro" id="IPR000073">
    <property type="entry name" value="AB_hydrolase_1"/>
</dbReference>
<dbReference type="AlphaFoldDB" id="A0A916MWQ3"/>
<gene>
    <name evidence="2" type="primary">catD_3</name>
    <name evidence="2" type="ORF">LMG31506_04261</name>
</gene>
<dbReference type="InterPro" id="IPR029058">
    <property type="entry name" value="AB_hydrolase_fold"/>
</dbReference>
<evidence type="ECO:0000313" key="2">
    <source>
        <dbReference type="EMBL" id="CAG2150669.1"/>
    </source>
</evidence>
<accession>A0A916MWQ3</accession>
<dbReference type="EC" id="3.1.1.24" evidence="2"/>
<dbReference type="PRINTS" id="PR00111">
    <property type="entry name" value="ABHYDROLASE"/>
</dbReference>
<sequence>MSRMSFSQRGKVRVAFAHAGSGPVVVFLHGVGGNRRNWDGQLASLGARYTCVAWDARGYGDSDNPDRPLVFGDFADDLGALLDAIGAQRAHIVGLSMGGFIAQDFYARYPQRVATLTLAATAAGAGLLTAEAREDFLARRLRPLEAGASMRDIAPGLVELLAGSRADDSVRNALVRSLEALRPGPYQQTLRALVTMDFREGLASIGVPTLVVVGDQDRVLPESESRLLAEHIPDSRLVVIPGAGHLCNLEAPAEFDAALSAFLQDHAGSGATVLQAGVQ</sequence>
<dbReference type="EMBL" id="CAJPUY010000016">
    <property type="protein sequence ID" value="CAG2150669.1"/>
    <property type="molecule type" value="Genomic_DNA"/>
</dbReference>
<name>A0A916MWQ3_9BURK</name>
<reference evidence="2" key="1">
    <citation type="submission" date="2021-03" db="EMBL/GenBank/DDBJ databases">
        <authorList>
            <person name="Peeters C."/>
        </authorList>
    </citation>
    <scope>NUCLEOTIDE SEQUENCE</scope>
    <source>
        <strain evidence="2">LMG 31506</strain>
    </source>
</reference>
<dbReference type="RefSeq" id="WP_211949166.1">
    <property type="nucleotide sequence ID" value="NZ_CAJPUY010000016.1"/>
</dbReference>